<organism evidence="1 2">
    <name type="scientific">Portunus trituberculatus</name>
    <name type="common">Swimming crab</name>
    <name type="synonym">Neptunus trituberculatus</name>
    <dbReference type="NCBI Taxonomy" id="210409"/>
    <lineage>
        <taxon>Eukaryota</taxon>
        <taxon>Metazoa</taxon>
        <taxon>Ecdysozoa</taxon>
        <taxon>Arthropoda</taxon>
        <taxon>Crustacea</taxon>
        <taxon>Multicrustacea</taxon>
        <taxon>Malacostraca</taxon>
        <taxon>Eumalacostraca</taxon>
        <taxon>Eucarida</taxon>
        <taxon>Decapoda</taxon>
        <taxon>Pleocyemata</taxon>
        <taxon>Brachyura</taxon>
        <taxon>Eubrachyura</taxon>
        <taxon>Portunoidea</taxon>
        <taxon>Portunidae</taxon>
        <taxon>Portuninae</taxon>
        <taxon>Portunus</taxon>
    </lineage>
</organism>
<evidence type="ECO:0000313" key="2">
    <source>
        <dbReference type="Proteomes" id="UP000324222"/>
    </source>
</evidence>
<dbReference type="EMBL" id="VSRR010034760">
    <property type="protein sequence ID" value="MPC72451.1"/>
    <property type="molecule type" value="Genomic_DNA"/>
</dbReference>
<proteinExistence type="predicted"/>
<protein>
    <submittedName>
        <fullName evidence="1">Uncharacterized protein</fullName>
    </submittedName>
</protein>
<sequence length="9" mass="1071">MRLPGDRQV</sequence>
<gene>
    <name evidence="1" type="ORF">E2C01_066757</name>
</gene>
<evidence type="ECO:0000313" key="1">
    <source>
        <dbReference type="EMBL" id="MPC72451.1"/>
    </source>
</evidence>
<keyword evidence="2" id="KW-1185">Reference proteome</keyword>
<accession>A0A5B7HI04</accession>
<name>A0A5B7HI04_PORTR</name>
<reference evidence="1 2" key="1">
    <citation type="submission" date="2019-05" db="EMBL/GenBank/DDBJ databases">
        <title>Another draft genome of Portunus trituberculatus and its Hox gene families provides insights of decapod evolution.</title>
        <authorList>
            <person name="Jeong J.-H."/>
            <person name="Song I."/>
            <person name="Kim S."/>
            <person name="Choi T."/>
            <person name="Kim D."/>
            <person name="Ryu S."/>
            <person name="Kim W."/>
        </authorList>
    </citation>
    <scope>NUCLEOTIDE SEQUENCE [LARGE SCALE GENOMIC DNA]</scope>
    <source>
        <tissue evidence="1">Muscle</tissue>
    </source>
</reference>
<comment type="caution">
    <text evidence="1">The sequence shown here is derived from an EMBL/GenBank/DDBJ whole genome shotgun (WGS) entry which is preliminary data.</text>
</comment>
<dbReference type="Proteomes" id="UP000324222">
    <property type="component" value="Unassembled WGS sequence"/>
</dbReference>